<evidence type="ECO:0000259" key="2">
    <source>
        <dbReference type="Pfam" id="PF00149"/>
    </source>
</evidence>
<keyword evidence="1" id="KW-0378">Hydrolase</keyword>
<dbReference type="EMBL" id="UHIO01000001">
    <property type="protein sequence ID" value="SUP43231.1"/>
    <property type="molecule type" value="Genomic_DNA"/>
</dbReference>
<protein>
    <submittedName>
        <fullName evidence="3">Exonuclease subunit SbcD</fullName>
    </submittedName>
</protein>
<proteinExistence type="predicted"/>
<keyword evidence="4" id="KW-1185">Reference proteome</keyword>
<dbReference type="PANTHER" id="PTHR30337:SF7">
    <property type="entry name" value="PHOSPHOESTERASE"/>
    <property type="match status" value="1"/>
</dbReference>
<keyword evidence="3" id="KW-0540">Nuclease</keyword>
<sequence>MIPFRFIQCGDLHLGTPFKYIKSLGKQVDEAVNRATYRSFEAIVDLAIEQQVQAVLITGDIYDSDTHNLESQVRFAYECERLSAHSIPVFLVQGNHDPAESWLRNIRLPDMVHIFSATQSERKALFSKGKVVAYIYGISCSEQNRADNVAQFLKPWADDPFSIGIFHGTVGSTPDHEVVGPTSLSELTESPMKYWAIGHIHKRQILHEAPYVVYAGNTQGLHKKEVGAKGCYLVDVSATGQVSMQFQETAPIRFEQVTIDISSLTNNSDIVEMIRHKKEMLRKLKKQVLLEIILTGTGTLHGLCSEPEAQQVWLQMAQDEEKNKFNFVMPYAIVDKTDGITDWTARREMEDMVGDYLRSYDTLGKLPKGEQAMRIRALIADRPESKRLGIYSQLLTDEVLEEALRRAEVVGARCLMGDTDED</sequence>
<reference evidence="3 4" key="1">
    <citation type="submission" date="2018-06" db="EMBL/GenBank/DDBJ databases">
        <authorList>
            <consortium name="Pathogen Informatics"/>
            <person name="Doyle S."/>
        </authorList>
    </citation>
    <scope>NUCLEOTIDE SEQUENCE [LARGE SCALE GENOMIC DNA]</scope>
    <source>
        <strain evidence="3 4">NCTC12020</strain>
    </source>
</reference>
<dbReference type="InterPro" id="IPR014576">
    <property type="entry name" value="Pesterase_YhaO"/>
</dbReference>
<dbReference type="GO" id="GO:0004527">
    <property type="term" value="F:exonuclease activity"/>
    <property type="evidence" value="ECO:0007669"/>
    <property type="project" value="UniProtKB-KW"/>
</dbReference>
<feature type="domain" description="Calcineurin-like phosphoesterase" evidence="2">
    <location>
        <begin position="4"/>
        <end position="202"/>
    </location>
</feature>
<dbReference type="Pfam" id="PF00149">
    <property type="entry name" value="Metallophos"/>
    <property type="match status" value="1"/>
</dbReference>
<dbReference type="AlphaFoldDB" id="A0A380NKJ9"/>
<evidence type="ECO:0000313" key="4">
    <source>
        <dbReference type="Proteomes" id="UP000255367"/>
    </source>
</evidence>
<name>A0A380NKJ9_9FIRM</name>
<organism evidence="3 4">
    <name type="scientific">Veillonella criceti</name>
    <dbReference type="NCBI Taxonomy" id="103891"/>
    <lineage>
        <taxon>Bacteria</taxon>
        <taxon>Bacillati</taxon>
        <taxon>Bacillota</taxon>
        <taxon>Negativicutes</taxon>
        <taxon>Veillonellales</taxon>
        <taxon>Veillonellaceae</taxon>
        <taxon>Veillonella</taxon>
    </lineage>
</organism>
<gene>
    <name evidence="3" type="ORF">NCTC12020_01115</name>
</gene>
<accession>A0A380NKJ9</accession>
<dbReference type="SUPFAM" id="SSF56300">
    <property type="entry name" value="Metallo-dependent phosphatases"/>
    <property type="match status" value="1"/>
</dbReference>
<dbReference type="PANTHER" id="PTHR30337">
    <property type="entry name" value="COMPONENT OF ATP-DEPENDENT DSDNA EXONUCLEASE"/>
    <property type="match status" value="1"/>
</dbReference>
<dbReference type="Gene3D" id="3.60.21.10">
    <property type="match status" value="1"/>
</dbReference>
<dbReference type="InterPro" id="IPR050535">
    <property type="entry name" value="DNA_Repair-Maintenance_Comp"/>
</dbReference>
<dbReference type="PIRSF" id="PIRSF033091">
    <property type="entry name" value="Pesterase_YhaO"/>
    <property type="match status" value="1"/>
</dbReference>
<dbReference type="Proteomes" id="UP000255367">
    <property type="component" value="Unassembled WGS sequence"/>
</dbReference>
<keyword evidence="3" id="KW-0269">Exonuclease</keyword>
<dbReference type="RefSeq" id="WP_115310289.1">
    <property type="nucleotide sequence ID" value="NZ_UHIO01000001.1"/>
</dbReference>
<dbReference type="OrthoDB" id="9773856at2"/>
<dbReference type="InterPro" id="IPR041796">
    <property type="entry name" value="Mre11_N"/>
</dbReference>
<dbReference type="InterPro" id="IPR029052">
    <property type="entry name" value="Metallo-depent_PP-like"/>
</dbReference>
<dbReference type="CDD" id="cd00840">
    <property type="entry name" value="MPP_Mre11_N"/>
    <property type="match status" value="1"/>
</dbReference>
<evidence type="ECO:0000256" key="1">
    <source>
        <dbReference type="ARBA" id="ARBA00022801"/>
    </source>
</evidence>
<evidence type="ECO:0000313" key="3">
    <source>
        <dbReference type="EMBL" id="SUP43231.1"/>
    </source>
</evidence>
<dbReference type="InterPro" id="IPR004843">
    <property type="entry name" value="Calcineurin-like_PHP"/>
</dbReference>